<feature type="compositionally biased region" description="Low complexity" evidence="2">
    <location>
        <begin position="13"/>
        <end position="22"/>
    </location>
</feature>
<keyword evidence="1" id="KW-0862">Zinc</keyword>
<feature type="region of interest" description="Disordered" evidence="2">
    <location>
        <begin position="82"/>
        <end position="102"/>
    </location>
</feature>
<name>A0ABP0INK1_9DINO</name>
<accession>A0ABP0INK1</accession>
<dbReference type="EMBL" id="CAXAMM010004224">
    <property type="protein sequence ID" value="CAK9002903.1"/>
    <property type="molecule type" value="Genomic_DNA"/>
</dbReference>
<evidence type="ECO:0000256" key="1">
    <source>
        <dbReference type="PROSITE-ProRule" id="PRU00723"/>
    </source>
</evidence>
<keyword evidence="1" id="KW-0863">Zinc-finger</keyword>
<feature type="region of interest" description="Disordered" evidence="2">
    <location>
        <begin position="207"/>
        <end position="275"/>
    </location>
</feature>
<feature type="zinc finger region" description="C3H1-type" evidence="1">
    <location>
        <begin position="107"/>
        <end position="130"/>
    </location>
</feature>
<dbReference type="InterPro" id="IPR000571">
    <property type="entry name" value="Znf_CCCH"/>
</dbReference>
<comment type="caution">
    <text evidence="4">The sequence shown here is derived from an EMBL/GenBank/DDBJ whole genome shotgun (WGS) entry which is preliminary data.</text>
</comment>
<proteinExistence type="predicted"/>
<evidence type="ECO:0000313" key="4">
    <source>
        <dbReference type="EMBL" id="CAK9002903.1"/>
    </source>
</evidence>
<feature type="compositionally biased region" description="Low complexity" evidence="2">
    <location>
        <begin position="212"/>
        <end position="225"/>
    </location>
</feature>
<dbReference type="Proteomes" id="UP001642464">
    <property type="component" value="Unassembled WGS sequence"/>
</dbReference>
<evidence type="ECO:0000313" key="5">
    <source>
        <dbReference type="Proteomes" id="UP001642464"/>
    </source>
</evidence>
<dbReference type="PROSITE" id="PS50103">
    <property type="entry name" value="ZF_C3H1"/>
    <property type="match status" value="1"/>
</dbReference>
<evidence type="ECO:0000259" key="3">
    <source>
        <dbReference type="PROSITE" id="PS50103"/>
    </source>
</evidence>
<feature type="domain" description="C3H1-type" evidence="3">
    <location>
        <begin position="107"/>
        <end position="130"/>
    </location>
</feature>
<gene>
    <name evidence="4" type="ORF">SCF082_LOCUS7534</name>
</gene>
<sequence>MSAEEAPAEKDLGSSSSSSGLLHQIHTAIQAHLTDSDISSESKDGPPVNVVDDGAGILMNVVDDGAGLPINVVDDGAGPAVVDDGAGASLPPAEEEQDEHANGSCNPCVFYTIHRGCSKGDQCCYCHLPHEDRQKPAHRPRKQTREKYKQTVQSILEAYQDQPDLLHDQLQELAKKSPYIRAFLSGYLESVFSPPAATGTGGAYIRTPGLQPASAGEPSSSSEPGKLSPEAWLAQGLAEEFAQSSNDLPGSSGGYEAGSPVQSAVWEPGHGRPCG</sequence>
<keyword evidence="5" id="KW-1185">Reference proteome</keyword>
<evidence type="ECO:0000256" key="2">
    <source>
        <dbReference type="SAM" id="MobiDB-lite"/>
    </source>
</evidence>
<organism evidence="4 5">
    <name type="scientific">Durusdinium trenchii</name>
    <dbReference type="NCBI Taxonomy" id="1381693"/>
    <lineage>
        <taxon>Eukaryota</taxon>
        <taxon>Sar</taxon>
        <taxon>Alveolata</taxon>
        <taxon>Dinophyceae</taxon>
        <taxon>Suessiales</taxon>
        <taxon>Symbiodiniaceae</taxon>
        <taxon>Durusdinium</taxon>
    </lineage>
</organism>
<keyword evidence="1" id="KW-0479">Metal-binding</keyword>
<protein>
    <submittedName>
        <fullName evidence="4">Reticulocyte-binding protein 2-like a</fullName>
    </submittedName>
</protein>
<reference evidence="4 5" key="1">
    <citation type="submission" date="2024-02" db="EMBL/GenBank/DDBJ databases">
        <authorList>
            <person name="Chen Y."/>
            <person name="Shah S."/>
            <person name="Dougan E. K."/>
            <person name="Thang M."/>
            <person name="Chan C."/>
        </authorList>
    </citation>
    <scope>NUCLEOTIDE SEQUENCE [LARGE SCALE GENOMIC DNA]</scope>
</reference>
<feature type="region of interest" description="Disordered" evidence="2">
    <location>
        <begin position="1"/>
        <end position="26"/>
    </location>
</feature>